<evidence type="ECO:0000256" key="3">
    <source>
        <dbReference type="ARBA" id="ARBA00022801"/>
    </source>
</evidence>
<evidence type="ECO:0000256" key="8">
    <source>
        <dbReference type="RuleBase" id="RU000548"/>
    </source>
</evidence>
<protein>
    <recommendedName>
        <fullName evidence="5">Adenosylhomocysteinase</fullName>
        <ecNumber evidence="5">3.13.2.1</ecNumber>
    </recommendedName>
    <alternativeName>
        <fullName evidence="5">S-adenosyl-L-homocysteine hydrolase</fullName>
        <shortName evidence="5">AdoHcyase</shortName>
    </alternativeName>
</protein>
<feature type="binding site" evidence="5 6">
    <location>
        <position position="187"/>
    </location>
    <ligand>
        <name>substrate</name>
    </ligand>
</feature>
<feature type="binding site" evidence="5 7">
    <location>
        <begin position="300"/>
        <end position="302"/>
    </location>
    <ligand>
        <name>NAD(+)</name>
        <dbReference type="ChEBI" id="CHEBI:57540"/>
    </ligand>
</feature>
<dbReference type="GO" id="GO:0033353">
    <property type="term" value="P:S-adenosylmethionine cycle"/>
    <property type="evidence" value="ECO:0007669"/>
    <property type="project" value="TreeGrafter"/>
</dbReference>
<dbReference type="GO" id="GO:0071269">
    <property type="term" value="P:L-homocysteine biosynthetic process"/>
    <property type="evidence" value="ECO:0007669"/>
    <property type="project" value="UniProtKB-UniRule"/>
</dbReference>
<comment type="function">
    <text evidence="5">May play a key role in the regulation of the intracellular concentration of adenosylhomocysteine.</text>
</comment>
<dbReference type="SMART" id="SM00997">
    <property type="entry name" value="AdoHcyase_NAD"/>
    <property type="match status" value="1"/>
</dbReference>
<comment type="similarity">
    <text evidence="1 5 9">Belongs to the adenosylhomocysteinase family.</text>
</comment>
<feature type="binding site" evidence="5 7">
    <location>
        <begin position="158"/>
        <end position="160"/>
    </location>
    <ligand>
        <name>NAD(+)</name>
        <dbReference type="ChEBI" id="CHEBI:57540"/>
    </ligand>
</feature>
<feature type="binding site" evidence="5">
    <location>
        <begin position="221"/>
        <end position="226"/>
    </location>
    <ligand>
        <name>NAD(+)</name>
        <dbReference type="ChEBI" id="CHEBI:57540"/>
    </ligand>
</feature>
<comment type="cofactor">
    <cofactor evidence="5 7 8">
        <name>NAD(+)</name>
        <dbReference type="ChEBI" id="CHEBI:57540"/>
    </cofactor>
    <text evidence="5 7 8">Binds 1 NAD(+) per subunit.</text>
</comment>
<keyword evidence="3 5" id="KW-0378">Hydrolase</keyword>
<keyword evidence="4 5" id="KW-0520">NAD</keyword>
<dbReference type="UniPathway" id="UPA00314">
    <property type="reaction ID" value="UER00076"/>
</dbReference>
<evidence type="ECO:0000256" key="6">
    <source>
        <dbReference type="PIRSR" id="PIRSR001109-1"/>
    </source>
</evidence>
<feature type="binding site" evidence="5 6">
    <location>
        <position position="157"/>
    </location>
    <ligand>
        <name>substrate</name>
    </ligand>
</feature>
<feature type="binding site" evidence="5 7">
    <location>
        <position position="348"/>
    </location>
    <ligand>
        <name>NAD(+)</name>
        <dbReference type="ChEBI" id="CHEBI:57540"/>
    </ligand>
</feature>
<dbReference type="SMART" id="SM00996">
    <property type="entry name" value="AdoHcyase"/>
    <property type="match status" value="1"/>
</dbReference>
<accession>A0A6J4UIF7</accession>
<dbReference type="PROSITE" id="PS00739">
    <property type="entry name" value="ADOHCYASE_2"/>
    <property type="match status" value="1"/>
</dbReference>
<evidence type="ECO:0000259" key="10">
    <source>
        <dbReference type="SMART" id="SM00997"/>
    </source>
</evidence>
<dbReference type="Pfam" id="PF05221">
    <property type="entry name" value="AdoHcyase"/>
    <property type="match status" value="1"/>
</dbReference>
<dbReference type="Pfam" id="PF00670">
    <property type="entry name" value="AdoHcyase_NAD"/>
    <property type="match status" value="1"/>
</dbReference>
<dbReference type="HAMAP" id="MF_00563">
    <property type="entry name" value="AdoHcyase"/>
    <property type="match status" value="1"/>
</dbReference>
<evidence type="ECO:0000313" key="11">
    <source>
        <dbReference type="EMBL" id="CAA9551732.1"/>
    </source>
</evidence>
<dbReference type="FunFam" id="3.40.50.720:FF:000004">
    <property type="entry name" value="Adenosylhomocysteinase"/>
    <property type="match status" value="1"/>
</dbReference>
<dbReference type="InterPro" id="IPR036291">
    <property type="entry name" value="NAD(P)-bd_dom_sf"/>
</dbReference>
<dbReference type="NCBIfam" id="TIGR00936">
    <property type="entry name" value="ahcY"/>
    <property type="match status" value="1"/>
</dbReference>
<dbReference type="AlphaFoldDB" id="A0A6J4UIF7"/>
<evidence type="ECO:0000256" key="5">
    <source>
        <dbReference type="HAMAP-Rule" id="MF_00563"/>
    </source>
</evidence>
<feature type="binding site" evidence="5">
    <location>
        <position position="192"/>
    </location>
    <ligand>
        <name>NAD(+)</name>
        <dbReference type="ChEBI" id="CHEBI:57540"/>
    </ligand>
</feature>
<evidence type="ECO:0000256" key="1">
    <source>
        <dbReference type="ARBA" id="ARBA00007122"/>
    </source>
</evidence>
<dbReference type="InterPro" id="IPR042172">
    <property type="entry name" value="Adenosylhomocyst_ase-like_sf"/>
</dbReference>
<evidence type="ECO:0000256" key="7">
    <source>
        <dbReference type="PIRSR" id="PIRSR001109-2"/>
    </source>
</evidence>
<dbReference type="Gene3D" id="3.40.50.1480">
    <property type="entry name" value="Adenosylhomocysteinase-like"/>
    <property type="match status" value="1"/>
</dbReference>
<dbReference type="GO" id="GO:0004013">
    <property type="term" value="F:adenosylhomocysteinase activity"/>
    <property type="evidence" value="ECO:0007669"/>
    <property type="project" value="UniProtKB-UniRule"/>
</dbReference>
<dbReference type="NCBIfam" id="NF004005">
    <property type="entry name" value="PRK05476.2-3"/>
    <property type="match status" value="1"/>
</dbReference>
<comment type="pathway">
    <text evidence="5 8">Amino-acid biosynthesis; L-homocysteine biosynthesis; L-homocysteine from S-adenosyl-L-homocysteine: step 1/1.</text>
</comment>
<dbReference type="PROSITE" id="PS00738">
    <property type="entry name" value="ADOHCYASE_1"/>
    <property type="match status" value="1"/>
</dbReference>
<keyword evidence="2 5" id="KW-0554">One-carbon metabolism</keyword>
<comment type="catalytic activity">
    <reaction evidence="5 8">
        <text>S-adenosyl-L-homocysteine + H2O = L-homocysteine + adenosine</text>
        <dbReference type="Rhea" id="RHEA:21708"/>
        <dbReference type="ChEBI" id="CHEBI:15377"/>
        <dbReference type="ChEBI" id="CHEBI:16335"/>
        <dbReference type="ChEBI" id="CHEBI:57856"/>
        <dbReference type="ChEBI" id="CHEBI:58199"/>
        <dbReference type="EC" id="3.13.2.1"/>
    </reaction>
</comment>
<dbReference type="Gene3D" id="3.40.50.720">
    <property type="entry name" value="NAD(P)-binding Rossmann-like Domain"/>
    <property type="match status" value="1"/>
</dbReference>
<dbReference type="PIRSF" id="PIRSF001109">
    <property type="entry name" value="Ad_hcy_hydrolase"/>
    <property type="match status" value="1"/>
</dbReference>
<dbReference type="SUPFAM" id="SSF52283">
    <property type="entry name" value="Formate/glycerate dehydrogenase catalytic domain-like"/>
    <property type="match status" value="1"/>
</dbReference>
<feature type="domain" description="S-adenosyl-L-homocysteine hydrolase NAD binding" evidence="10">
    <location>
        <begin position="192"/>
        <end position="354"/>
    </location>
</feature>
<gene>
    <name evidence="5" type="primary">ahcY</name>
    <name evidence="11" type="ORF">AVDCRST_MAG33-947</name>
</gene>
<dbReference type="PANTHER" id="PTHR23420:SF0">
    <property type="entry name" value="ADENOSYLHOMOCYSTEINASE"/>
    <property type="match status" value="1"/>
</dbReference>
<proteinExistence type="inferred from homology"/>
<comment type="subcellular location">
    <subcellularLocation>
        <location evidence="5">Cytoplasm</location>
    </subcellularLocation>
</comment>
<dbReference type="PANTHER" id="PTHR23420">
    <property type="entry name" value="ADENOSYLHOMOCYSTEINASE"/>
    <property type="match status" value="1"/>
</dbReference>
<feature type="binding site" evidence="7">
    <location>
        <position position="355"/>
    </location>
    <ligand>
        <name>NAD(+)</name>
        <dbReference type="ChEBI" id="CHEBI:57540"/>
    </ligand>
</feature>
<evidence type="ECO:0000256" key="2">
    <source>
        <dbReference type="ARBA" id="ARBA00022563"/>
    </source>
</evidence>
<feature type="binding site" evidence="7">
    <location>
        <begin position="223"/>
        <end position="228"/>
    </location>
    <ligand>
        <name>NAD(+)</name>
        <dbReference type="ChEBI" id="CHEBI:57540"/>
    </ligand>
</feature>
<dbReference type="InterPro" id="IPR000043">
    <property type="entry name" value="Adenosylhomocysteinase-like"/>
</dbReference>
<reference evidence="11" key="1">
    <citation type="submission" date="2020-02" db="EMBL/GenBank/DDBJ databases">
        <authorList>
            <person name="Meier V. D."/>
        </authorList>
    </citation>
    <scope>NUCLEOTIDE SEQUENCE</scope>
    <source>
        <strain evidence="11">AVDCRST_MAG33</strain>
    </source>
</reference>
<sequence>MAAAAPSSRNFDIKDPSLAADGRRRIEWAEREMPVLRQIRERFRSERPLAGIRILACAHITTETANLALTLQAGGADAVLCASNPLSTQDDVAAALVEAGIPVFAIKGEDNDTYYRHMNAAMDHRPQIVVDDGADVVSSLHKERKDQAAEVIGATEETTTGVIRDQAMEREGVLQFPVIAVNDADTKHFFDNRYGTGQSTLDGILRATNILLAGRTIVVGGYGWCGKGIATRSRGMGAHVVVTEVDPVRALEAVMDGFTVMSMNRAAALGDIFITASGNINVIDRIHFEQMKDGAIMANAGHFNSEINLAALEQMTGEGRRTLRPYVEEFMLAEDQRLIVLGEGRLINLAAAEGHPASVMDMSFANQALSVEYLAKHATTLENKVYTVPKELDSEIARLKLAAMKVEIDTLSPEQEHYLSSWEMGT</sequence>
<dbReference type="CDD" id="cd00401">
    <property type="entry name" value="SAHH"/>
    <property type="match status" value="1"/>
</dbReference>
<dbReference type="GO" id="GO:0006730">
    <property type="term" value="P:one-carbon metabolic process"/>
    <property type="evidence" value="ECO:0007669"/>
    <property type="project" value="UniProtKB-UniRule"/>
</dbReference>
<dbReference type="GO" id="GO:0005829">
    <property type="term" value="C:cytosol"/>
    <property type="evidence" value="ECO:0007669"/>
    <property type="project" value="TreeGrafter"/>
</dbReference>
<feature type="binding site" evidence="5">
    <location>
        <position position="279"/>
    </location>
    <ligand>
        <name>NAD(+)</name>
        <dbReference type="ChEBI" id="CHEBI:57540"/>
    </ligand>
</feature>
<feature type="binding site" evidence="5 7">
    <location>
        <position position="244"/>
    </location>
    <ligand>
        <name>NAD(+)</name>
        <dbReference type="ChEBI" id="CHEBI:57540"/>
    </ligand>
</feature>
<evidence type="ECO:0000256" key="4">
    <source>
        <dbReference type="ARBA" id="ARBA00023027"/>
    </source>
</evidence>
<feature type="binding site" evidence="5 6">
    <location>
        <position position="132"/>
    </location>
    <ligand>
        <name>substrate</name>
    </ligand>
</feature>
<feature type="binding site" evidence="5 6">
    <location>
        <position position="61"/>
    </location>
    <ligand>
        <name>substrate</name>
    </ligand>
</feature>
<organism evidence="11">
    <name type="scientific">uncultured Thermomicrobiales bacterium</name>
    <dbReference type="NCBI Taxonomy" id="1645740"/>
    <lineage>
        <taxon>Bacteria</taxon>
        <taxon>Pseudomonadati</taxon>
        <taxon>Thermomicrobiota</taxon>
        <taxon>Thermomicrobia</taxon>
        <taxon>Thermomicrobiales</taxon>
        <taxon>environmental samples</taxon>
    </lineage>
</organism>
<dbReference type="InterPro" id="IPR020082">
    <property type="entry name" value="S-Ado-L-homoCys_hydrolase_CS"/>
</dbReference>
<dbReference type="EC" id="3.13.2.1" evidence="5"/>
<name>A0A6J4UIF7_9BACT</name>
<dbReference type="InterPro" id="IPR015878">
    <property type="entry name" value="Ado_hCys_hydrolase_NAD-bd"/>
</dbReference>
<feature type="binding site" evidence="5 6">
    <location>
        <position position="191"/>
    </location>
    <ligand>
        <name>substrate</name>
    </ligand>
</feature>
<dbReference type="SUPFAM" id="SSF51735">
    <property type="entry name" value="NAD(P)-binding Rossmann-fold domains"/>
    <property type="match status" value="1"/>
</dbReference>
<evidence type="ECO:0000256" key="9">
    <source>
        <dbReference type="RuleBase" id="RU004166"/>
    </source>
</evidence>
<keyword evidence="5" id="KW-0963">Cytoplasm</keyword>
<dbReference type="EMBL" id="CADCWK010000085">
    <property type="protein sequence ID" value="CAA9551732.1"/>
    <property type="molecule type" value="Genomic_DNA"/>
</dbReference>